<keyword evidence="2" id="KW-1185">Reference proteome</keyword>
<organism evidence="1 2">
    <name type="scientific">Orbilia ellipsospora</name>
    <dbReference type="NCBI Taxonomy" id="2528407"/>
    <lineage>
        <taxon>Eukaryota</taxon>
        <taxon>Fungi</taxon>
        <taxon>Dikarya</taxon>
        <taxon>Ascomycota</taxon>
        <taxon>Pezizomycotina</taxon>
        <taxon>Orbiliomycetes</taxon>
        <taxon>Orbiliales</taxon>
        <taxon>Orbiliaceae</taxon>
        <taxon>Orbilia</taxon>
    </lineage>
</organism>
<accession>A0AAV9XM99</accession>
<gene>
    <name evidence="1" type="ORF">TWF694_000001</name>
</gene>
<reference evidence="1 2" key="1">
    <citation type="submission" date="2019-10" db="EMBL/GenBank/DDBJ databases">
        <authorList>
            <person name="Palmer J.M."/>
        </authorList>
    </citation>
    <scope>NUCLEOTIDE SEQUENCE [LARGE SCALE GENOMIC DNA]</scope>
    <source>
        <strain evidence="1 2">TWF694</strain>
    </source>
</reference>
<dbReference type="Proteomes" id="UP001365542">
    <property type="component" value="Unassembled WGS sequence"/>
</dbReference>
<dbReference type="AlphaFoldDB" id="A0AAV9XM99"/>
<protein>
    <submittedName>
        <fullName evidence="1">Uncharacterized protein</fullName>
    </submittedName>
</protein>
<sequence length="116" mass="13022">MFPRFTTCRQVFQTSGLYRYVARRGYTKGVDPMQELSSALAEWRLAKLVSGGVGVMIIGKTIFDFTLHTSLAVFEEKMSNFEGKMSNFEEHLKGLRGDIGLIKIRVLSLPVSSEVV</sequence>
<dbReference type="EMBL" id="JAVHJO010000001">
    <property type="protein sequence ID" value="KAK6543233.1"/>
    <property type="molecule type" value="Genomic_DNA"/>
</dbReference>
<name>A0AAV9XM99_9PEZI</name>
<evidence type="ECO:0000313" key="1">
    <source>
        <dbReference type="EMBL" id="KAK6543233.1"/>
    </source>
</evidence>
<comment type="caution">
    <text evidence="1">The sequence shown here is derived from an EMBL/GenBank/DDBJ whole genome shotgun (WGS) entry which is preliminary data.</text>
</comment>
<proteinExistence type="predicted"/>
<evidence type="ECO:0000313" key="2">
    <source>
        <dbReference type="Proteomes" id="UP001365542"/>
    </source>
</evidence>